<proteinExistence type="predicted"/>
<gene>
    <name evidence="1" type="ORF">EV646_1039</name>
</gene>
<sequence length="63" mass="7050">MATWTWTSQPVIDAMSAGHEFPPIVVFRTPLGWNLIDGVNRSYAAWHLRLPTLRAYELIGGPA</sequence>
<reference evidence="1 2" key="1">
    <citation type="journal article" date="2015" name="Stand. Genomic Sci.">
        <title>Genomic Encyclopedia of Bacterial and Archaeal Type Strains, Phase III: the genomes of soil and plant-associated and newly described type strains.</title>
        <authorList>
            <person name="Whitman W.B."/>
            <person name="Woyke T."/>
            <person name="Klenk H.P."/>
            <person name="Zhou Y."/>
            <person name="Lilburn T.G."/>
            <person name="Beck B.J."/>
            <person name="De Vos P."/>
            <person name="Vandamme P."/>
            <person name="Eisen J.A."/>
            <person name="Garrity G."/>
            <person name="Hugenholtz P."/>
            <person name="Kyrpides N.C."/>
        </authorList>
    </citation>
    <scope>NUCLEOTIDE SEQUENCE [LARGE SCALE GENOMIC DNA]</scope>
    <source>
        <strain evidence="1 2">VKM Ac-2541</strain>
    </source>
</reference>
<keyword evidence="2" id="KW-1185">Reference proteome</keyword>
<evidence type="ECO:0000313" key="1">
    <source>
        <dbReference type="EMBL" id="TCO49032.1"/>
    </source>
</evidence>
<organism evidence="1 2">
    <name type="scientific">Kribbella antiqua</name>
    <dbReference type="NCBI Taxonomy" id="2512217"/>
    <lineage>
        <taxon>Bacteria</taxon>
        <taxon>Bacillati</taxon>
        <taxon>Actinomycetota</taxon>
        <taxon>Actinomycetes</taxon>
        <taxon>Propionibacteriales</taxon>
        <taxon>Kribbellaceae</taxon>
        <taxon>Kribbella</taxon>
    </lineage>
</organism>
<comment type="caution">
    <text evidence="1">The sequence shown here is derived from an EMBL/GenBank/DDBJ whole genome shotgun (WGS) entry which is preliminary data.</text>
</comment>
<dbReference type="EMBL" id="SLWR01000003">
    <property type="protein sequence ID" value="TCO49032.1"/>
    <property type="molecule type" value="Genomic_DNA"/>
</dbReference>
<dbReference type="Proteomes" id="UP000295573">
    <property type="component" value="Unassembled WGS sequence"/>
</dbReference>
<name>A0A4R2IW07_9ACTN</name>
<dbReference type="AlphaFoldDB" id="A0A4R2IW07"/>
<protein>
    <recommendedName>
        <fullName evidence="3">ParB-like nuclease family protein</fullName>
    </recommendedName>
</protein>
<evidence type="ECO:0000313" key="2">
    <source>
        <dbReference type="Proteomes" id="UP000295573"/>
    </source>
</evidence>
<accession>A0A4R2IW07</accession>
<evidence type="ECO:0008006" key="3">
    <source>
        <dbReference type="Google" id="ProtNLM"/>
    </source>
</evidence>